<keyword evidence="2" id="KW-1185">Reference proteome</keyword>
<reference evidence="1 2" key="1">
    <citation type="submission" date="2020-03" db="EMBL/GenBank/DDBJ databases">
        <title>Roseomonas selenitidurans sp. nov. isolated from urban soil.</title>
        <authorList>
            <person name="Liu H."/>
        </authorList>
    </citation>
    <scope>NUCLEOTIDE SEQUENCE [LARGE SCALE GENOMIC DNA]</scope>
    <source>
        <strain evidence="1 2">BU-1</strain>
    </source>
</reference>
<proteinExistence type="predicted"/>
<dbReference type="Proteomes" id="UP000787635">
    <property type="component" value="Unassembled WGS sequence"/>
</dbReference>
<gene>
    <name evidence="1" type="ORF">HEQ75_18290</name>
</gene>
<comment type="caution">
    <text evidence="1">The sequence shown here is derived from an EMBL/GenBank/DDBJ whole genome shotgun (WGS) entry which is preliminary data.</text>
</comment>
<name>A0ABX1E7U8_9PROT</name>
<accession>A0ABX1E7U8</accession>
<evidence type="ECO:0000313" key="2">
    <source>
        <dbReference type="Proteomes" id="UP000787635"/>
    </source>
</evidence>
<organism evidence="1 2">
    <name type="scientific">Falsiroseomonas selenitidurans</name>
    <dbReference type="NCBI Taxonomy" id="2716335"/>
    <lineage>
        <taxon>Bacteria</taxon>
        <taxon>Pseudomonadati</taxon>
        <taxon>Pseudomonadota</taxon>
        <taxon>Alphaproteobacteria</taxon>
        <taxon>Acetobacterales</taxon>
        <taxon>Roseomonadaceae</taxon>
        <taxon>Falsiroseomonas</taxon>
    </lineage>
</organism>
<protein>
    <submittedName>
        <fullName evidence="1">Uncharacterized protein</fullName>
    </submittedName>
</protein>
<sequence length="120" mass="12803">MIGALLLLAALVGGAQLFSGSWTAPFEMTRYIKAGPRQGARTLERDLLAAHPPGSSMGPVYAVLQRMGFACGGLAAPGLPETCRFRARRSEREVLSAQVDLRHDGLVLQSIAVRMDVAPN</sequence>
<dbReference type="EMBL" id="JAAVNE010000032">
    <property type="protein sequence ID" value="NKC32820.1"/>
    <property type="molecule type" value="Genomic_DNA"/>
</dbReference>
<evidence type="ECO:0000313" key="1">
    <source>
        <dbReference type="EMBL" id="NKC32820.1"/>
    </source>
</evidence>